<dbReference type="GO" id="GO:0005783">
    <property type="term" value="C:endoplasmic reticulum"/>
    <property type="evidence" value="ECO:0007669"/>
    <property type="project" value="TreeGrafter"/>
</dbReference>
<dbReference type="Gene3D" id="3.40.50.720">
    <property type="entry name" value="NAD(P)-binding Rossmann-like Domain"/>
    <property type="match status" value="1"/>
</dbReference>
<dbReference type="PANTHER" id="PTHR10366">
    <property type="entry name" value="NAD DEPENDENT EPIMERASE/DEHYDRATASE"/>
    <property type="match status" value="1"/>
</dbReference>
<reference evidence="6" key="1">
    <citation type="journal article" date="2014" name="Proc. Natl. Acad. Sci. U.S.A.">
        <title>Extensive sampling of basidiomycete genomes demonstrates inadequacy of the white-rot/brown-rot paradigm for wood decay fungi.</title>
        <authorList>
            <person name="Riley R."/>
            <person name="Salamov A.A."/>
            <person name="Brown D.W."/>
            <person name="Nagy L.G."/>
            <person name="Floudas D."/>
            <person name="Held B.W."/>
            <person name="Levasseur A."/>
            <person name="Lombard V."/>
            <person name="Morin E."/>
            <person name="Otillar R."/>
            <person name="Lindquist E.A."/>
            <person name="Sun H."/>
            <person name="LaButti K.M."/>
            <person name="Schmutz J."/>
            <person name="Jabbour D."/>
            <person name="Luo H."/>
            <person name="Baker S.E."/>
            <person name="Pisabarro A.G."/>
            <person name="Walton J.D."/>
            <person name="Blanchette R.A."/>
            <person name="Henrissat B."/>
            <person name="Martin F."/>
            <person name="Cullen D."/>
            <person name="Hibbett D.S."/>
            <person name="Grigoriev I.V."/>
        </authorList>
    </citation>
    <scope>NUCLEOTIDE SEQUENCE [LARGE SCALE GENOMIC DNA]</scope>
    <source>
        <strain evidence="6">MUCL 33604</strain>
    </source>
</reference>
<keyword evidence="6" id="KW-1185">Reference proteome</keyword>
<dbReference type="PROSITE" id="PS51257">
    <property type="entry name" value="PROKAR_LIPOPROTEIN"/>
    <property type="match status" value="1"/>
</dbReference>
<dbReference type="InParanoid" id="A0A067QD13"/>
<dbReference type="HOGENOM" id="CLU_007383_6_8_1"/>
<comment type="similarity">
    <text evidence="2">Belongs to the NAD(P)-dependent epimerase/dehydratase family. Dihydroflavonol-4-reductase subfamily.</text>
</comment>
<dbReference type="InterPro" id="IPR036291">
    <property type="entry name" value="NAD(P)-bd_dom_sf"/>
</dbReference>
<dbReference type="SUPFAM" id="SSF51735">
    <property type="entry name" value="NAD(P)-binding Rossmann-fold domains"/>
    <property type="match status" value="1"/>
</dbReference>
<protein>
    <recommendedName>
        <fullName evidence="4">3-beta hydroxysteroid dehydrogenase/isomerase domain-containing protein</fullName>
    </recommendedName>
</protein>
<dbReference type="Pfam" id="PF01073">
    <property type="entry name" value="3Beta_HSD"/>
    <property type="match status" value="1"/>
</dbReference>
<evidence type="ECO:0000313" key="5">
    <source>
        <dbReference type="EMBL" id="KDQ60471.1"/>
    </source>
</evidence>
<dbReference type="GO" id="GO:0000252">
    <property type="term" value="F:3-beta-hydroxysteroid dehydrogenase [NAD(P)+]/C4-decarboxylase activity"/>
    <property type="evidence" value="ECO:0007669"/>
    <property type="project" value="TreeGrafter"/>
</dbReference>
<name>A0A067QD13_9AGAM</name>
<keyword evidence="3" id="KW-1133">Transmembrane helix</keyword>
<keyword evidence="3" id="KW-0812">Transmembrane</keyword>
<evidence type="ECO:0000256" key="2">
    <source>
        <dbReference type="ARBA" id="ARBA00023445"/>
    </source>
</evidence>
<evidence type="ECO:0000256" key="1">
    <source>
        <dbReference type="ARBA" id="ARBA00023002"/>
    </source>
</evidence>
<dbReference type="AlphaFoldDB" id="A0A067QD13"/>
<dbReference type="InterPro" id="IPR050425">
    <property type="entry name" value="NAD(P)_dehydrat-like"/>
</dbReference>
<dbReference type="GO" id="GO:0006696">
    <property type="term" value="P:ergosterol biosynthetic process"/>
    <property type="evidence" value="ECO:0007669"/>
    <property type="project" value="TreeGrafter"/>
</dbReference>
<organism evidence="5 6">
    <name type="scientific">Jaapia argillacea MUCL 33604</name>
    <dbReference type="NCBI Taxonomy" id="933084"/>
    <lineage>
        <taxon>Eukaryota</taxon>
        <taxon>Fungi</taxon>
        <taxon>Dikarya</taxon>
        <taxon>Basidiomycota</taxon>
        <taxon>Agaricomycotina</taxon>
        <taxon>Agaricomycetes</taxon>
        <taxon>Agaricomycetidae</taxon>
        <taxon>Jaapiales</taxon>
        <taxon>Jaapiaceae</taxon>
        <taxon>Jaapia</taxon>
    </lineage>
</organism>
<dbReference type="Proteomes" id="UP000027265">
    <property type="component" value="Unassembled WGS sequence"/>
</dbReference>
<dbReference type="EMBL" id="KL197714">
    <property type="protein sequence ID" value="KDQ60471.1"/>
    <property type="molecule type" value="Genomic_DNA"/>
</dbReference>
<keyword evidence="3" id="KW-0472">Membrane</keyword>
<dbReference type="OrthoDB" id="10058185at2759"/>
<evidence type="ECO:0000313" key="6">
    <source>
        <dbReference type="Proteomes" id="UP000027265"/>
    </source>
</evidence>
<dbReference type="PANTHER" id="PTHR10366:SF564">
    <property type="entry name" value="STEROL-4-ALPHA-CARBOXYLATE 3-DEHYDROGENASE, DECARBOXYLATING"/>
    <property type="match status" value="1"/>
</dbReference>
<sequence length="329" mass="36090">MSRLSTESYLVFGGSGFVGCAIVKALLARGETCVSVFDLVPKTFEGKVRVYTGDITDEEAVSTAIIESAATCIFHTVSPIHGLPPPIYTKVNIDGTRTLLSCAITHKIPKFVYTSTTGVVWTGQSLNGVDEKSASVVKKGWDAYHDTKAKAETMVLAANSREEDGLKTVSIRPCALFGPDDKQLMHHASRTLKSKQTHIQIGPNTAVMDFGYVDNIADAHLLAADKLPSRDDFSRIIWREIGDVTPPSNVRIIPKGVAIVLAWILAIYGMVMGTKPMMDMYNVVWVTITQVYKIDKAREVLGYEPRVGLEEGIKEMVKDGGYKNYQDEP</sequence>
<feature type="domain" description="3-beta hydroxysteroid dehydrogenase/isomerase" evidence="4">
    <location>
        <begin position="10"/>
        <end position="230"/>
    </location>
</feature>
<accession>A0A067QD13</accession>
<evidence type="ECO:0000259" key="4">
    <source>
        <dbReference type="Pfam" id="PF01073"/>
    </source>
</evidence>
<gene>
    <name evidence="5" type="ORF">JAAARDRAFT_56368</name>
</gene>
<proteinExistence type="inferred from homology"/>
<dbReference type="STRING" id="933084.A0A067QD13"/>
<keyword evidence="1" id="KW-0560">Oxidoreductase</keyword>
<evidence type="ECO:0000256" key="3">
    <source>
        <dbReference type="SAM" id="Phobius"/>
    </source>
</evidence>
<dbReference type="InterPro" id="IPR002225">
    <property type="entry name" value="3Beta_OHSteriod_DH/Estase"/>
</dbReference>
<feature type="transmembrane region" description="Helical" evidence="3">
    <location>
        <begin position="252"/>
        <end position="271"/>
    </location>
</feature>